<dbReference type="InterPro" id="IPR009057">
    <property type="entry name" value="Homeodomain-like_sf"/>
</dbReference>
<dbReference type="GO" id="GO:0003700">
    <property type="term" value="F:DNA-binding transcription factor activity"/>
    <property type="evidence" value="ECO:0007669"/>
    <property type="project" value="InterPro"/>
</dbReference>
<dbReference type="Gene3D" id="1.10.10.60">
    <property type="entry name" value="Homeodomain-like"/>
    <property type="match status" value="1"/>
</dbReference>
<evidence type="ECO:0000259" key="4">
    <source>
        <dbReference type="PROSITE" id="PS01124"/>
    </source>
</evidence>
<accession>A0A399QVQ1</accession>
<dbReference type="PROSITE" id="PS01124">
    <property type="entry name" value="HTH_ARAC_FAMILY_2"/>
    <property type="match status" value="1"/>
</dbReference>
<dbReference type="SMART" id="SM00342">
    <property type="entry name" value="HTH_ARAC"/>
    <property type="match status" value="1"/>
</dbReference>
<dbReference type="EMBL" id="QWGB01000008">
    <property type="protein sequence ID" value="RIJ21637.1"/>
    <property type="molecule type" value="Genomic_DNA"/>
</dbReference>
<dbReference type="Pfam" id="PF12833">
    <property type="entry name" value="HTH_18"/>
    <property type="match status" value="1"/>
</dbReference>
<dbReference type="GO" id="GO:0000976">
    <property type="term" value="F:transcription cis-regulatory region binding"/>
    <property type="evidence" value="ECO:0007669"/>
    <property type="project" value="TreeGrafter"/>
</dbReference>
<dbReference type="SUPFAM" id="SSF46689">
    <property type="entry name" value="Homeodomain-like"/>
    <property type="match status" value="1"/>
</dbReference>
<evidence type="ECO:0000313" key="5">
    <source>
        <dbReference type="EMBL" id="RIJ21637.1"/>
    </source>
</evidence>
<dbReference type="InterPro" id="IPR018060">
    <property type="entry name" value="HTH_AraC"/>
</dbReference>
<dbReference type="PANTHER" id="PTHR47894">
    <property type="entry name" value="HTH-TYPE TRANSCRIPTIONAL REGULATOR GADX"/>
    <property type="match status" value="1"/>
</dbReference>
<reference evidence="5 6" key="1">
    <citation type="submission" date="2018-08" db="EMBL/GenBank/DDBJ databases">
        <title>Henriciella mobilis sp. nov., isolated from seawater.</title>
        <authorList>
            <person name="Cheng H."/>
            <person name="Wu Y.-H."/>
            <person name="Xu X.-W."/>
            <person name="Guo L.-L."/>
        </authorList>
    </citation>
    <scope>NUCLEOTIDE SEQUENCE [LARGE SCALE GENOMIC DNA]</scope>
    <source>
        <strain evidence="5 6">CCUG66934</strain>
    </source>
</reference>
<evidence type="ECO:0000256" key="3">
    <source>
        <dbReference type="ARBA" id="ARBA00023163"/>
    </source>
</evidence>
<protein>
    <submittedName>
        <fullName evidence="5">AraC family transcriptional regulator</fullName>
    </submittedName>
</protein>
<proteinExistence type="predicted"/>
<dbReference type="GO" id="GO:0005829">
    <property type="term" value="C:cytosol"/>
    <property type="evidence" value="ECO:0007669"/>
    <property type="project" value="TreeGrafter"/>
</dbReference>
<gene>
    <name evidence="5" type="ORF">D1224_12830</name>
</gene>
<organism evidence="5 6">
    <name type="scientific">Henriciella barbarensis</name>
    <dbReference type="NCBI Taxonomy" id="86342"/>
    <lineage>
        <taxon>Bacteria</taxon>
        <taxon>Pseudomonadati</taxon>
        <taxon>Pseudomonadota</taxon>
        <taxon>Alphaproteobacteria</taxon>
        <taxon>Hyphomonadales</taxon>
        <taxon>Hyphomonadaceae</taxon>
        <taxon>Henriciella</taxon>
    </lineage>
</organism>
<evidence type="ECO:0000256" key="1">
    <source>
        <dbReference type="ARBA" id="ARBA00023015"/>
    </source>
</evidence>
<dbReference type="PANTHER" id="PTHR47894:SF1">
    <property type="entry name" value="HTH-TYPE TRANSCRIPTIONAL REGULATOR VQSM"/>
    <property type="match status" value="1"/>
</dbReference>
<feature type="domain" description="HTH araC/xylS-type" evidence="4">
    <location>
        <begin position="258"/>
        <end position="337"/>
    </location>
</feature>
<dbReference type="Proteomes" id="UP000265431">
    <property type="component" value="Unassembled WGS sequence"/>
</dbReference>
<evidence type="ECO:0000256" key="2">
    <source>
        <dbReference type="ARBA" id="ARBA00023125"/>
    </source>
</evidence>
<keyword evidence="6" id="KW-1185">Reference proteome</keyword>
<keyword evidence="1" id="KW-0805">Transcription regulation</keyword>
<keyword evidence="3" id="KW-0804">Transcription</keyword>
<dbReference type="RefSeq" id="WP_119380356.1">
    <property type="nucleotide sequence ID" value="NZ_QWGB01000008.1"/>
</dbReference>
<name>A0A399QVQ1_9PROT</name>
<evidence type="ECO:0000313" key="6">
    <source>
        <dbReference type="Proteomes" id="UP000265431"/>
    </source>
</evidence>
<comment type="caution">
    <text evidence="5">The sequence shown here is derived from an EMBL/GenBank/DDBJ whole genome shotgun (WGS) entry which is preliminary data.</text>
</comment>
<dbReference type="AlphaFoldDB" id="A0A399QVQ1"/>
<keyword evidence="2" id="KW-0238">DNA-binding</keyword>
<sequence length="340" mass="38018">MARAFVKIRDIQPLVDAAVEHGVDLAPFLSTPVEVEEVGTPSIAIADYFRVQRSLALASDDLTAVISSRKLTFKTGQFLIAQMQNATSLMATIEILAEHMNMMHGDTYNSVRYGENRLALVVDDSHFPYRSRENTDFVELVGDCLTIKIHCLLDSLTEGAASEALRRIKLKRKRGETRRPQNAFWSVPLEYGAPAYELIYDFDLACAPLQIRQTVDMSTDGVFSRVIGHLDANDVSDGEISIGARTRDLLEDGLSRQSDVARKLDISVATLRRRLAEEGLQFRDLLLETRLQRAEGMLKRGASVAQATEALDYSDVRAFNRAFKRWKGKTPAAFAQEFQS</sequence>
<dbReference type="OrthoDB" id="9805730at2"/>